<evidence type="ECO:0000313" key="6">
    <source>
        <dbReference type="EMBL" id="EKC40663.1"/>
    </source>
</evidence>
<feature type="domain" description="EGF-like" evidence="5">
    <location>
        <begin position="106"/>
        <end position="143"/>
    </location>
</feature>
<evidence type="ECO:0000256" key="3">
    <source>
        <dbReference type="ARBA" id="ARBA00023157"/>
    </source>
</evidence>
<feature type="disulfide bond" evidence="4">
    <location>
        <begin position="133"/>
        <end position="142"/>
    </location>
</feature>
<feature type="disulfide bond" evidence="4">
    <location>
        <begin position="95"/>
        <end position="104"/>
    </location>
</feature>
<dbReference type="AlphaFoldDB" id="K1R4H3"/>
<feature type="disulfide bond" evidence="4">
    <location>
        <begin position="275"/>
        <end position="284"/>
    </location>
</feature>
<dbReference type="CDD" id="cd00054">
    <property type="entry name" value="EGF_CA"/>
    <property type="match status" value="1"/>
</dbReference>
<comment type="caution">
    <text evidence="4">Lacks conserved residue(s) required for the propagation of feature annotation.</text>
</comment>
<feature type="disulfide bond" evidence="4">
    <location>
        <begin position="239"/>
        <end position="248"/>
    </location>
</feature>
<gene>
    <name evidence="6" type="ORF">CGI_10018633</name>
</gene>
<protein>
    <submittedName>
        <fullName evidence="6">Neurogenic locus notch-like protein 1</fullName>
    </submittedName>
</protein>
<feature type="disulfide bond" evidence="4">
    <location>
        <begin position="205"/>
        <end position="214"/>
    </location>
</feature>
<feature type="disulfide bond" evidence="4">
    <location>
        <begin position="74"/>
        <end position="84"/>
    </location>
</feature>
<accession>K1R4H3</accession>
<feature type="disulfide bond" evidence="4">
    <location>
        <begin position="218"/>
        <end position="228"/>
    </location>
</feature>
<dbReference type="HOGENOM" id="CLU_004826_3_1_1"/>
<dbReference type="PANTHER" id="PTHR24049">
    <property type="entry name" value="CRUMBS FAMILY MEMBER"/>
    <property type="match status" value="1"/>
</dbReference>
<evidence type="ECO:0000256" key="4">
    <source>
        <dbReference type="PROSITE-ProRule" id="PRU00076"/>
    </source>
</evidence>
<feature type="disulfide bond" evidence="4">
    <location>
        <begin position="169"/>
        <end position="178"/>
    </location>
</feature>
<feature type="disulfide bond" evidence="4">
    <location>
        <begin position="254"/>
        <end position="264"/>
    </location>
</feature>
<evidence type="ECO:0000259" key="5">
    <source>
        <dbReference type="PROSITE" id="PS50026"/>
    </source>
</evidence>
<feature type="domain" description="EGF-like" evidence="5">
    <location>
        <begin position="144"/>
        <end position="179"/>
    </location>
</feature>
<feature type="domain" description="EGF-like" evidence="5">
    <location>
        <begin position="250"/>
        <end position="285"/>
    </location>
</feature>
<feature type="disulfide bond" evidence="4">
    <location>
        <begin position="184"/>
        <end position="194"/>
    </location>
</feature>
<proteinExistence type="predicted"/>
<dbReference type="InterPro" id="IPR000152">
    <property type="entry name" value="EGF-type_Asp/Asn_hydroxyl_site"/>
</dbReference>
<keyword evidence="1 4" id="KW-0245">EGF-like domain</keyword>
<dbReference type="EMBL" id="JH816998">
    <property type="protein sequence ID" value="EKC40663.1"/>
    <property type="molecule type" value="Genomic_DNA"/>
</dbReference>
<dbReference type="SUPFAM" id="SSF57196">
    <property type="entry name" value="EGF/Laminin"/>
    <property type="match status" value="6"/>
</dbReference>
<feature type="domain" description="EGF-like" evidence="5">
    <location>
        <begin position="216"/>
        <end position="249"/>
    </location>
</feature>
<dbReference type="PROSITE" id="PS00010">
    <property type="entry name" value="ASX_HYDROXYL"/>
    <property type="match status" value="6"/>
</dbReference>
<dbReference type="InterPro" id="IPR000742">
    <property type="entry name" value="EGF"/>
</dbReference>
<dbReference type="InterPro" id="IPR013032">
    <property type="entry name" value="EGF-like_CS"/>
</dbReference>
<dbReference type="PROSITE" id="PS00022">
    <property type="entry name" value="EGF_1"/>
    <property type="match status" value="6"/>
</dbReference>
<dbReference type="PROSITE" id="PS01186">
    <property type="entry name" value="EGF_2"/>
    <property type="match status" value="1"/>
</dbReference>
<dbReference type="InterPro" id="IPR051022">
    <property type="entry name" value="Notch_Cell-Fate_Det"/>
</dbReference>
<keyword evidence="2" id="KW-0677">Repeat</keyword>
<dbReference type="FunFam" id="2.10.25.10:FF:000279">
    <property type="entry name" value="Neurogenic locus notch 1"/>
    <property type="match status" value="2"/>
</dbReference>
<evidence type="ECO:0000256" key="2">
    <source>
        <dbReference type="ARBA" id="ARBA00022737"/>
    </source>
</evidence>
<sequence length="288" mass="30762">MDLALLGTVRSSHGDHGVVVPVCVGIKNGAENAVYVRSHRSATHFHSYVTIYVVQANHKPRTNTGSPERDEVKCSDNPCKHGTCSDHSSSFICSCDPGYKGIDCDTRKTCSEGITCQNGGTCQDGPNGFQCHCSNKFSGEFCEKVIKCVDTPCVHGTCQDTSTGFNCNCDPKFSGFTCDTPIKCTSNPCIHGTCSDTPLGYNCHCEEKYTGTKCDSPCSSQPCLHGTCANTPSGFSCACDVKYTGAKCDQLVKCTSTPCIHGACSDTPSGFQCLCDIRYTGIKCDKSM</sequence>
<dbReference type="SMART" id="SM00181">
    <property type="entry name" value="EGF"/>
    <property type="match status" value="6"/>
</dbReference>
<feature type="domain" description="EGF-like" evidence="5">
    <location>
        <begin position="180"/>
        <end position="215"/>
    </location>
</feature>
<name>K1R4H3_MAGGI</name>
<dbReference type="GO" id="GO:0005509">
    <property type="term" value="F:calcium ion binding"/>
    <property type="evidence" value="ECO:0007669"/>
    <property type="project" value="InterPro"/>
</dbReference>
<organism evidence="6">
    <name type="scientific">Magallana gigas</name>
    <name type="common">Pacific oyster</name>
    <name type="synonym">Crassostrea gigas</name>
    <dbReference type="NCBI Taxonomy" id="29159"/>
    <lineage>
        <taxon>Eukaryota</taxon>
        <taxon>Metazoa</taxon>
        <taxon>Spiralia</taxon>
        <taxon>Lophotrochozoa</taxon>
        <taxon>Mollusca</taxon>
        <taxon>Bivalvia</taxon>
        <taxon>Autobranchia</taxon>
        <taxon>Pteriomorphia</taxon>
        <taxon>Ostreida</taxon>
        <taxon>Ostreoidea</taxon>
        <taxon>Ostreidae</taxon>
        <taxon>Magallana</taxon>
    </lineage>
</organism>
<dbReference type="InParanoid" id="K1R4H3"/>
<dbReference type="Pfam" id="PF00008">
    <property type="entry name" value="EGF"/>
    <property type="match status" value="4"/>
</dbReference>
<feature type="disulfide bond" evidence="4">
    <location>
        <begin position="148"/>
        <end position="158"/>
    </location>
</feature>
<dbReference type="SMART" id="SM00179">
    <property type="entry name" value="EGF_CA"/>
    <property type="match status" value="6"/>
</dbReference>
<keyword evidence="3 4" id="KW-1015">Disulfide bond</keyword>
<dbReference type="InterPro" id="IPR001881">
    <property type="entry name" value="EGF-like_Ca-bd_dom"/>
</dbReference>
<dbReference type="Pfam" id="PF12661">
    <property type="entry name" value="hEGF"/>
    <property type="match status" value="2"/>
</dbReference>
<feature type="domain" description="EGF-like" evidence="5">
    <location>
        <begin position="70"/>
        <end position="105"/>
    </location>
</feature>
<evidence type="ECO:0000256" key="1">
    <source>
        <dbReference type="ARBA" id="ARBA00022536"/>
    </source>
</evidence>
<dbReference type="Gene3D" id="2.10.25.10">
    <property type="entry name" value="Laminin"/>
    <property type="match status" value="6"/>
</dbReference>
<reference evidence="6" key="1">
    <citation type="journal article" date="2012" name="Nature">
        <title>The oyster genome reveals stress adaptation and complexity of shell formation.</title>
        <authorList>
            <person name="Zhang G."/>
            <person name="Fang X."/>
            <person name="Guo X."/>
            <person name="Li L."/>
            <person name="Luo R."/>
            <person name="Xu F."/>
            <person name="Yang P."/>
            <person name="Zhang L."/>
            <person name="Wang X."/>
            <person name="Qi H."/>
            <person name="Xiong Z."/>
            <person name="Que H."/>
            <person name="Xie Y."/>
            <person name="Holland P.W."/>
            <person name="Paps J."/>
            <person name="Zhu Y."/>
            <person name="Wu F."/>
            <person name="Chen Y."/>
            <person name="Wang J."/>
            <person name="Peng C."/>
            <person name="Meng J."/>
            <person name="Yang L."/>
            <person name="Liu J."/>
            <person name="Wen B."/>
            <person name="Zhang N."/>
            <person name="Huang Z."/>
            <person name="Zhu Q."/>
            <person name="Feng Y."/>
            <person name="Mount A."/>
            <person name="Hedgecock D."/>
            <person name="Xu Z."/>
            <person name="Liu Y."/>
            <person name="Domazet-Loso T."/>
            <person name="Du Y."/>
            <person name="Sun X."/>
            <person name="Zhang S."/>
            <person name="Liu B."/>
            <person name="Cheng P."/>
            <person name="Jiang X."/>
            <person name="Li J."/>
            <person name="Fan D."/>
            <person name="Wang W."/>
            <person name="Fu W."/>
            <person name="Wang T."/>
            <person name="Wang B."/>
            <person name="Zhang J."/>
            <person name="Peng Z."/>
            <person name="Li Y."/>
            <person name="Li N."/>
            <person name="Wang J."/>
            <person name="Chen M."/>
            <person name="He Y."/>
            <person name="Tan F."/>
            <person name="Song X."/>
            <person name="Zheng Q."/>
            <person name="Huang R."/>
            <person name="Yang H."/>
            <person name="Du X."/>
            <person name="Chen L."/>
            <person name="Yang M."/>
            <person name="Gaffney P.M."/>
            <person name="Wang S."/>
            <person name="Luo L."/>
            <person name="She Z."/>
            <person name="Ming Y."/>
            <person name="Huang W."/>
            <person name="Zhang S."/>
            <person name="Huang B."/>
            <person name="Zhang Y."/>
            <person name="Qu T."/>
            <person name="Ni P."/>
            <person name="Miao G."/>
            <person name="Wang J."/>
            <person name="Wang Q."/>
            <person name="Steinberg C.E."/>
            <person name="Wang H."/>
            <person name="Li N."/>
            <person name="Qian L."/>
            <person name="Zhang G."/>
            <person name="Li Y."/>
            <person name="Yang H."/>
            <person name="Liu X."/>
            <person name="Wang J."/>
            <person name="Yin Y."/>
            <person name="Wang J."/>
        </authorList>
    </citation>
    <scope>NUCLEOTIDE SEQUENCE [LARGE SCALE GENOMIC DNA]</scope>
    <source>
        <strain evidence="6">05x7-T-G4-1.051#20</strain>
    </source>
</reference>
<dbReference type="PROSITE" id="PS50026">
    <property type="entry name" value="EGF_3"/>
    <property type="match status" value="6"/>
</dbReference>